<dbReference type="Gene3D" id="3.30.450.40">
    <property type="match status" value="1"/>
</dbReference>
<keyword evidence="1" id="KW-0175">Coiled coil</keyword>
<dbReference type="SUPFAM" id="SSF55785">
    <property type="entry name" value="PYP-like sensor domain (PAS domain)"/>
    <property type="match status" value="1"/>
</dbReference>
<dbReference type="Proteomes" id="UP000245678">
    <property type="component" value="Unassembled WGS sequence"/>
</dbReference>
<dbReference type="GO" id="GO:0000155">
    <property type="term" value="F:phosphorelay sensor kinase activity"/>
    <property type="evidence" value="ECO:0007669"/>
    <property type="project" value="InterPro"/>
</dbReference>
<dbReference type="InterPro" id="IPR013656">
    <property type="entry name" value="PAS_4"/>
</dbReference>
<evidence type="ECO:0000313" key="3">
    <source>
        <dbReference type="EMBL" id="PWK80114.1"/>
    </source>
</evidence>
<dbReference type="Pfam" id="PF08448">
    <property type="entry name" value="PAS_4"/>
    <property type="match status" value="1"/>
</dbReference>
<accession>A0A316HFW8</accession>
<dbReference type="InterPro" id="IPR000700">
    <property type="entry name" value="PAS-assoc_C"/>
</dbReference>
<feature type="domain" description="PAC" evidence="2">
    <location>
        <begin position="252"/>
        <end position="304"/>
    </location>
</feature>
<dbReference type="InterPro" id="IPR000014">
    <property type="entry name" value="PAS"/>
</dbReference>
<comment type="caution">
    <text evidence="3">The sequence shown here is derived from an EMBL/GenBank/DDBJ whole genome shotgun (WGS) entry which is preliminary data.</text>
</comment>
<feature type="coiled-coil region" evidence="1">
    <location>
        <begin position="151"/>
        <end position="178"/>
    </location>
</feature>
<keyword evidence="4" id="KW-1185">Reference proteome</keyword>
<protein>
    <submittedName>
        <fullName evidence="3">PAS domain S-box-containing protein</fullName>
    </submittedName>
</protein>
<dbReference type="InterPro" id="IPR036097">
    <property type="entry name" value="HisK_dim/P_sf"/>
</dbReference>
<sequence length="378" mass="42378">MNSEPLRLRTVKRFKDLSDDITVDLNEIVSLAADICNTSAALVTLLDADTQWFKAAIGTEITCTPREVAFCNHTIVQTEVLVVPDLLNDERFCNNPMVTGPVAARFYAGAPLITKNGHAVGSLCVIDFKPGQLSERQVKALKGLAKQVINLMELNWSLQSLEQQHKKVQTQKASITESEMKLKAIFDSSIDTHILVNRQLEIMAFNKSAAALMKTLYNKKITRGDNLADFTDPAIRSSFLKHFAAALSGRTVKREWQLLCGTPNACWKETTFVPVKNNNDQVIGVAINSTDITTRKRHEEQINIQNEALNRIAIIQSHELRRPVASLLGMIDLMRLENIHFSYFNMMEHTVNELDEKIRGIVKDSENTIQGRHLAIVA</sequence>
<dbReference type="InterPro" id="IPR003018">
    <property type="entry name" value="GAF"/>
</dbReference>
<dbReference type="AlphaFoldDB" id="A0A316HFW8"/>
<proteinExistence type="predicted"/>
<dbReference type="Gene3D" id="3.30.450.20">
    <property type="entry name" value="PAS domain"/>
    <property type="match status" value="1"/>
</dbReference>
<dbReference type="SUPFAM" id="SSF47384">
    <property type="entry name" value="Homodimeric domain of signal transducing histidine kinase"/>
    <property type="match status" value="1"/>
</dbReference>
<dbReference type="PROSITE" id="PS50113">
    <property type="entry name" value="PAC"/>
    <property type="match status" value="1"/>
</dbReference>
<reference evidence="3 4" key="1">
    <citation type="submission" date="2018-05" db="EMBL/GenBank/DDBJ databases">
        <title>Genomic Encyclopedia of Archaeal and Bacterial Type Strains, Phase II (KMG-II): from individual species to whole genera.</title>
        <authorList>
            <person name="Goeker M."/>
        </authorList>
    </citation>
    <scope>NUCLEOTIDE SEQUENCE [LARGE SCALE GENOMIC DNA]</scope>
    <source>
        <strain evidence="3 4">DSM 19975</strain>
    </source>
</reference>
<dbReference type="EMBL" id="QGHA01000001">
    <property type="protein sequence ID" value="PWK80114.1"/>
    <property type="molecule type" value="Genomic_DNA"/>
</dbReference>
<dbReference type="InterPro" id="IPR035965">
    <property type="entry name" value="PAS-like_dom_sf"/>
</dbReference>
<dbReference type="SMART" id="SM00065">
    <property type="entry name" value="GAF"/>
    <property type="match status" value="1"/>
</dbReference>
<evidence type="ECO:0000256" key="1">
    <source>
        <dbReference type="SAM" id="Coils"/>
    </source>
</evidence>
<dbReference type="Pfam" id="PF01590">
    <property type="entry name" value="GAF"/>
    <property type="match status" value="1"/>
</dbReference>
<gene>
    <name evidence="3" type="ORF">LX99_00578</name>
</gene>
<dbReference type="NCBIfam" id="TIGR00229">
    <property type="entry name" value="sensory_box"/>
    <property type="match status" value="1"/>
</dbReference>
<dbReference type="PANTHER" id="PTHR43102:SF2">
    <property type="entry name" value="GAF DOMAIN-CONTAINING PROTEIN"/>
    <property type="match status" value="1"/>
</dbReference>
<dbReference type="SUPFAM" id="SSF55781">
    <property type="entry name" value="GAF domain-like"/>
    <property type="match status" value="1"/>
</dbReference>
<evidence type="ECO:0000313" key="4">
    <source>
        <dbReference type="Proteomes" id="UP000245678"/>
    </source>
</evidence>
<organism evidence="3 4">
    <name type="scientific">Mucilaginibacter oryzae</name>
    <dbReference type="NCBI Taxonomy" id="468058"/>
    <lineage>
        <taxon>Bacteria</taxon>
        <taxon>Pseudomonadati</taxon>
        <taxon>Bacteroidota</taxon>
        <taxon>Sphingobacteriia</taxon>
        <taxon>Sphingobacteriales</taxon>
        <taxon>Sphingobacteriaceae</taxon>
        <taxon>Mucilaginibacter</taxon>
    </lineage>
</organism>
<dbReference type="RefSeq" id="WP_109606210.1">
    <property type="nucleotide sequence ID" value="NZ_QGHA01000001.1"/>
</dbReference>
<dbReference type="InterPro" id="IPR029016">
    <property type="entry name" value="GAF-like_dom_sf"/>
</dbReference>
<dbReference type="PANTHER" id="PTHR43102">
    <property type="entry name" value="SLR1143 PROTEIN"/>
    <property type="match status" value="1"/>
</dbReference>
<name>A0A316HFW8_9SPHI</name>
<evidence type="ECO:0000259" key="2">
    <source>
        <dbReference type="PROSITE" id="PS50113"/>
    </source>
</evidence>